<keyword evidence="3" id="KW-1185">Reference proteome</keyword>
<sequence>MVSLRRSIDDRANNYNYKYLNCYLETITRTVSGSLVLVDIATIFYDHLTTSVIAFIIVHIISCLLYFLSSFKPKKFLISQFIIFSFIFIMYSMYNFAVAITLLIAEGYNILLLRLSLSGCSIFLEIYAIYISVIYYIRLKNIEDYSESSFENEIEESNVQLIIEHEYEGNY</sequence>
<feature type="transmembrane region" description="Helical" evidence="1">
    <location>
        <begin position="20"/>
        <end position="45"/>
    </location>
</feature>
<accession>A0A1Y2DZF7</accession>
<evidence type="ECO:0000313" key="3">
    <source>
        <dbReference type="Proteomes" id="UP000193920"/>
    </source>
</evidence>
<dbReference type="Proteomes" id="UP000193920">
    <property type="component" value="Unassembled WGS sequence"/>
</dbReference>
<gene>
    <name evidence="2" type="ORF">LY90DRAFT_228140</name>
</gene>
<name>A0A1Y2DZF7_9FUNG</name>
<proteinExistence type="predicted"/>
<evidence type="ECO:0000256" key="1">
    <source>
        <dbReference type="SAM" id="Phobius"/>
    </source>
</evidence>
<keyword evidence="1" id="KW-0472">Membrane</keyword>
<feature type="transmembrane region" description="Helical" evidence="1">
    <location>
        <begin position="51"/>
        <end position="69"/>
    </location>
</feature>
<reference evidence="2 3" key="1">
    <citation type="submission" date="2016-08" db="EMBL/GenBank/DDBJ databases">
        <title>A Parts List for Fungal Cellulosomes Revealed by Comparative Genomics.</title>
        <authorList>
            <consortium name="DOE Joint Genome Institute"/>
            <person name="Haitjema C.H."/>
            <person name="Gilmore S.P."/>
            <person name="Henske J.K."/>
            <person name="Solomon K.V."/>
            <person name="De Groot R."/>
            <person name="Kuo A."/>
            <person name="Mondo S.J."/>
            <person name="Salamov A.A."/>
            <person name="Labutti K."/>
            <person name="Zhao Z."/>
            <person name="Chiniquy J."/>
            <person name="Barry K."/>
            <person name="Brewer H.M."/>
            <person name="Purvine S.O."/>
            <person name="Wright A.T."/>
            <person name="Boxma B."/>
            <person name="Van Alen T."/>
            <person name="Hackstein J.H."/>
            <person name="Baker S.E."/>
            <person name="Grigoriev I.V."/>
            <person name="O'Malley M.A."/>
        </authorList>
    </citation>
    <scope>NUCLEOTIDE SEQUENCE [LARGE SCALE GENOMIC DNA]</scope>
    <source>
        <strain evidence="2 3">G1</strain>
    </source>
</reference>
<keyword evidence="1" id="KW-1133">Transmembrane helix</keyword>
<dbReference type="AlphaFoldDB" id="A0A1Y2DZF7"/>
<dbReference type="OrthoDB" id="2148822at2759"/>
<feature type="transmembrane region" description="Helical" evidence="1">
    <location>
        <begin position="111"/>
        <end position="137"/>
    </location>
</feature>
<keyword evidence="1" id="KW-0812">Transmembrane</keyword>
<evidence type="ECO:0000313" key="2">
    <source>
        <dbReference type="EMBL" id="ORY64690.1"/>
    </source>
</evidence>
<organism evidence="2 3">
    <name type="scientific">Neocallimastix californiae</name>
    <dbReference type="NCBI Taxonomy" id="1754190"/>
    <lineage>
        <taxon>Eukaryota</taxon>
        <taxon>Fungi</taxon>
        <taxon>Fungi incertae sedis</taxon>
        <taxon>Chytridiomycota</taxon>
        <taxon>Chytridiomycota incertae sedis</taxon>
        <taxon>Neocallimastigomycetes</taxon>
        <taxon>Neocallimastigales</taxon>
        <taxon>Neocallimastigaceae</taxon>
        <taxon>Neocallimastix</taxon>
    </lineage>
</organism>
<feature type="transmembrane region" description="Helical" evidence="1">
    <location>
        <begin position="81"/>
        <end position="105"/>
    </location>
</feature>
<dbReference type="EMBL" id="MCOG01000053">
    <property type="protein sequence ID" value="ORY64690.1"/>
    <property type="molecule type" value="Genomic_DNA"/>
</dbReference>
<protein>
    <submittedName>
        <fullName evidence="2">Uncharacterized protein</fullName>
    </submittedName>
</protein>
<comment type="caution">
    <text evidence="2">The sequence shown here is derived from an EMBL/GenBank/DDBJ whole genome shotgun (WGS) entry which is preliminary data.</text>
</comment>